<comment type="similarity">
    <text evidence="1 2">Belongs to the RNase T2 family.</text>
</comment>
<evidence type="ECO:0000256" key="2">
    <source>
        <dbReference type="RuleBase" id="RU004328"/>
    </source>
</evidence>
<dbReference type="PANTHER" id="PTHR11240:SF59">
    <property type="entry name" value="RIBONUCLEASE T2 FAMILY PROTEIN"/>
    <property type="match status" value="1"/>
</dbReference>
<dbReference type="Proteomes" id="UP000289738">
    <property type="component" value="Chromosome B05"/>
</dbReference>
<comment type="caution">
    <text evidence="3">The sequence shown here is derived from an EMBL/GenBank/DDBJ whole genome shotgun (WGS) entry which is preliminary data.</text>
</comment>
<dbReference type="GO" id="GO:0006401">
    <property type="term" value="P:RNA catabolic process"/>
    <property type="evidence" value="ECO:0007669"/>
    <property type="project" value="TreeGrafter"/>
</dbReference>
<name>A0A444YYE7_ARAHY</name>
<dbReference type="InterPro" id="IPR001568">
    <property type="entry name" value="RNase_T2-like"/>
</dbReference>
<dbReference type="InterPro" id="IPR033130">
    <property type="entry name" value="RNase_T2_His_AS_2"/>
</dbReference>
<dbReference type="EMBL" id="SDMP01000015">
    <property type="protein sequence ID" value="RYR06960.1"/>
    <property type="molecule type" value="Genomic_DNA"/>
</dbReference>
<accession>A0A444YYE7</accession>
<proteinExistence type="inferred from homology"/>
<keyword evidence="4" id="KW-1185">Reference proteome</keyword>
<dbReference type="PANTHER" id="PTHR11240">
    <property type="entry name" value="RIBONUCLEASE T2"/>
    <property type="match status" value="1"/>
</dbReference>
<dbReference type="InterPro" id="IPR036430">
    <property type="entry name" value="RNase_T2-like_sf"/>
</dbReference>
<sequence length="162" mass="18395">MATILSAAIWSTDNSKKFHNTWITSLRGQLAIDWPNLNGQKWNNNFWEDEWKKHGTCSLNNFKQLQYFSLAIGIKNKLDILRMLENAGIRPNATVTYNYIDIVDAIKAKIGPYEPQLYCVMPHNNVVLLLEVRVCLDVNGATYISCGNGYNSCQGNLINIPE</sequence>
<evidence type="ECO:0000256" key="1">
    <source>
        <dbReference type="ARBA" id="ARBA00007469"/>
    </source>
</evidence>
<dbReference type="PROSITE" id="PS00531">
    <property type="entry name" value="RNASE_T2_2"/>
    <property type="match status" value="1"/>
</dbReference>
<dbReference type="AlphaFoldDB" id="A0A444YYE7"/>
<evidence type="ECO:0000313" key="3">
    <source>
        <dbReference type="EMBL" id="RYR06960.1"/>
    </source>
</evidence>
<evidence type="ECO:0000313" key="4">
    <source>
        <dbReference type="Proteomes" id="UP000289738"/>
    </source>
</evidence>
<dbReference type="SUPFAM" id="SSF55895">
    <property type="entry name" value="Ribonuclease Rh-like"/>
    <property type="match status" value="1"/>
</dbReference>
<dbReference type="GO" id="GO:0005576">
    <property type="term" value="C:extracellular region"/>
    <property type="evidence" value="ECO:0007669"/>
    <property type="project" value="TreeGrafter"/>
</dbReference>
<dbReference type="Gene3D" id="3.90.730.10">
    <property type="entry name" value="Ribonuclease T2-like"/>
    <property type="match status" value="1"/>
</dbReference>
<dbReference type="GO" id="GO:0033897">
    <property type="term" value="F:ribonuclease T2 activity"/>
    <property type="evidence" value="ECO:0007669"/>
    <property type="project" value="InterPro"/>
</dbReference>
<gene>
    <name evidence="3" type="ORF">Ahy_B05g074279</name>
</gene>
<reference evidence="3 4" key="1">
    <citation type="submission" date="2019-01" db="EMBL/GenBank/DDBJ databases">
        <title>Sequencing of cultivated peanut Arachis hypogaea provides insights into genome evolution and oil improvement.</title>
        <authorList>
            <person name="Chen X."/>
        </authorList>
    </citation>
    <scope>NUCLEOTIDE SEQUENCE [LARGE SCALE GENOMIC DNA]</scope>
    <source>
        <strain evidence="4">cv. Fuhuasheng</strain>
        <tissue evidence="3">Leaves</tissue>
    </source>
</reference>
<dbReference type="GO" id="GO:0003723">
    <property type="term" value="F:RNA binding"/>
    <property type="evidence" value="ECO:0007669"/>
    <property type="project" value="InterPro"/>
</dbReference>
<dbReference type="Pfam" id="PF00445">
    <property type="entry name" value="Ribonuclease_T2"/>
    <property type="match status" value="1"/>
</dbReference>
<protein>
    <submittedName>
        <fullName evidence="3">Uncharacterized protein</fullName>
    </submittedName>
</protein>
<organism evidence="3 4">
    <name type="scientific">Arachis hypogaea</name>
    <name type="common">Peanut</name>
    <dbReference type="NCBI Taxonomy" id="3818"/>
    <lineage>
        <taxon>Eukaryota</taxon>
        <taxon>Viridiplantae</taxon>
        <taxon>Streptophyta</taxon>
        <taxon>Embryophyta</taxon>
        <taxon>Tracheophyta</taxon>
        <taxon>Spermatophyta</taxon>
        <taxon>Magnoliopsida</taxon>
        <taxon>eudicotyledons</taxon>
        <taxon>Gunneridae</taxon>
        <taxon>Pentapetalae</taxon>
        <taxon>rosids</taxon>
        <taxon>fabids</taxon>
        <taxon>Fabales</taxon>
        <taxon>Fabaceae</taxon>
        <taxon>Papilionoideae</taxon>
        <taxon>50 kb inversion clade</taxon>
        <taxon>dalbergioids sensu lato</taxon>
        <taxon>Dalbergieae</taxon>
        <taxon>Pterocarpus clade</taxon>
        <taxon>Arachis</taxon>
    </lineage>
</organism>